<feature type="domain" description="HTH tetR-type" evidence="7">
    <location>
        <begin position="23"/>
        <end position="83"/>
    </location>
</feature>
<dbReference type="Gene3D" id="1.10.357.10">
    <property type="entry name" value="Tetracycline Repressor, domain 2"/>
    <property type="match status" value="1"/>
</dbReference>
<dbReference type="SUPFAM" id="SSF48498">
    <property type="entry name" value="Tetracyclin repressor-like, C-terminal domain"/>
    <property type="match status" value="1"/>
</dbReference>
<comment type="caution">
    <text evidence="8">The sequence shown here is derived from an EMBL/GenBank/DDBJ whole genome shotgun (WGS) entry which is preliminary data.</text>
</comment>
<evidence type="ECO:0000256" key="3">
    <source>
        <dbReference type="ARBA" id="ARBA00023125"/>
    </source>
</evidence>
<dbReference type="PANTHER" id="PTHR30055:SF228">
    <property type="entry name" value="TRANSCRIPTIONAL REGULATOR-RELATED"/>
    <property type="match status" value="1"/>
</dbReference>
<dbReference type="PRINTS" id="PR00455">
    <property type="entry name" value="HTHTETR"/>
</dbReference>
<keyword evidence="2" id="KW-0805">Transcription regulation</keyword>
<dbReference type="EMBL" id="JAKVIN010000002">
    <property type="protein sequence ID" value="MCJ8148631.1"/>
    <property type="molecule type" value="Genomic_DNA"/>
</dbReference>
<evidence type="ECO:0000256" key="2">
    <source>
        <dbReference type="ARBA" id="ARBA00023015"/>
    </source>
</evidence>
<dbReference type="Pfam" id="PF13977">
    <property type="entry name" value="TetR_C_6"/>
    <property type="match status" value="1"/>
</dbReference>
<dbReference type="Pfam" id="PF00440">
    <property type="entry name" value="TetR_N"/>
    <property type="match status" value="1"/>
</dbReference>
<dbReference type="PANTHER" id="PTHR30055">
    <property type="entry name" value="HTH-TYPE TRANSCRIPTIONAL REGULATOR RUTR"/>
    <property type="match status" value="1"/>
</dbReference>
<dbReference type="SUPFAM" id="SSF46689">
    <property type="entry name" value="Homeodomain-like"/>
    <property type="match status" value="1"/>
</dbReference>
<keyword evidence="1" id="KW-0678">Repressor</keyword>
<evidence type="ECO:0000256" key="5">
    <source>
        <dbReference type="PROSITE-ProRule" id="PRU00335"/>
    </source>
</evidence>
<dbReference type="RefSeq" id="WP_241598522.1">
    <property type="nucleotide sequence ID" value="NZ_JAKVIN010000002.1"/>
</dbReference>
<evidence type="ECO:0000256" key="4">
    <source>
        <dbReference type="ARBA" id="ARBA00023163"/>
    </source>
</evidence>
<evidence type="ECO:0000256" key="1">
    <source>
        <dbReference type="ARBA" id="ARBA00022491"/>
    </source>
</evidence>
<keyword evidence="3 5" id="KW-0238">DNA-binding</keyword>
<dbReference type="PROSITE" id="PS50977">
    <property type="entry name" value="HTH_TETR_2"/>
    <property type="match status" value="1"/>
</dbReference>
<dbReference type="Proteomes" id="UP001201844">
    <property type="component" value="Unassembled WGS sequence"/>
</dbReference>
<reference evidence="8 9" key="1">
    <citation type="submission" date="2022-02" db="EMBL/GenBank/DDBJ databases">
        <title>Shinella B3.7 sp. nov., isolated from Sediment (Zhairuo Island).</title>
        <authorList>
            <person name="Chen G."/>
        </authorList>
    </citation>
    <scope>NUCLEOTIDE SEQUENCE [LARGE SCALE GENOMIC DNA]</scope>
    <source>
        <strain evidence="8 9">B3.7</strain>
    </source>
</reference>
<accession>A0ABT0CJ43</accession>
<evidence type="ECO:0000259" key="7">
    <source>
        <dbReference type="PROSITE" id="PS50977"/>
    </source>
</evidence>
<protein>
    <submittedName>
        <fullName evidence="8">TetR family transcriptional regulator C-terminal domain-containing protein</fullName>
    </submittedName>
</protein>
<keyword evidence="4" id="KW-0804">Transcription</keyword>
<evidence type="ECO:0000313" key="9">
    <source>
        <dbReference type="Proteomes" id="UP001201844"/>
    </source>
</evidence>
<dbReference type="InterPro" id="IPR036271">
    <property type="entry name" value="Tet_transcr_reg_TetR-rel_C_sf"/>
</dbReference>
<dbReference type="InterPro" id="IPR009057">
    <property type="entry name" value="Homeodomain-like_sf"/>
</dbReference>
<dbReference type="InterPro" id="IPR023772">
    <property type="entry name" value="DNA-bd_HTH_TetR-type_CS"/>
</dbReference>
<feature type="region of interest" description="Disordered" evidence="6">
    <location>
        <begin position="1"/>
        <end position="24"/>
    </location>
</feature>
<name>A0ABT0CJ43_9HYPH</name>
<keyword evidence="9" id="KW-1185">Reference proteome</keyword>
<dbReference type="InterPro" id="IPR050109">
    <property type="entry name" value="HTH-type_TetR-like_transc_reg"/>
</dbReference>
<dbReference type="PROSITE" id="PS01081">
    <property type="entry name" value="HTH_TETR_1"/>
    <property type="match status" value="1"/>
</dbReference>
<evidence type="ECO:0000256" key="6">
    <source>
        <dbReference type="SAM" id="MobiDB-lite"/>
    </source>
</evidence>
<feature type="compositionally biased region" description="Basic and acidic residues" evidence="6">
    <location>
        <begin position="12"/>
        <end position="24"/>
    </location>
</feature>
<proteinExistence type="predicted"/>
<evidence type="ECO:0000313" key="8">
    <source>
        <dbReference type="EMBL" id="MCJ8148631.1"/>
    </source>
</evidence>
<sequence>MRADEAEQVAIDGEKRGRKASRETRRQQLIEATIDSLAKRGYSDTTLADVAVGAGLSRGIVNFHFESKENLLVATLQFLSEEYSDHWQSALDKAGPSAASRLWALVRADFSRKICTKRKIAAWGAFWGEAKSRPTYQALCGARDIRYRETVIALCTELKAEGGYDYRPEPMALSLCAMMEGLWLRLLMGDGTTRETALEAAVAFVVAVFPRHLSRQGPTPR</sequence>
<dbReference type="InterPro" id="IPR001647">
    <property type="entry name" value="HTH_TetR"/>
</dbReference>
<gene>
    <name evidence="8" type="ORF">MKI86_05740</name>
</gene>
<feature type="DNA-binding region" description="H-T-H motif" evidence="5">
    <location>
        <begin position="46"/>
        <end position="65"/>
    </location>
</feature>
<organism evidence="8 9">
    <name type="scientific">Shinella sedimenti</name>
    <dbReference type="NCBI Taxonomy" id="2919913"/>
    <lineage>
        <taxon>Bacteria</taxon>
        <taxon>Pseudomonadati</taxon>
        <taxon>Pseudomonadota</taxon>
        <taxon>Alphaproteobacteria</taxon>
        <taxon>Hyphomicrobiales</taxon>
        <taxon>Rhizobiaceae</taxon>
        <taxon>Shinella</taxon>
    </lineage>
</organism>
<dbReference type="InterPro" id="IPR039538">
    <property type="entry name" value="BetI_C"/>
</dbReference>